<organism evidence="1 2">
    <name type="scientific">Baudoinia panamericana (strain UAMH 10762)</name>
    <name type="common">Angels' share fungus</name>
    <name type="synonym">Baudoinia compniacensis (strain UAMH 10762)</name>
    <dbReference type="NCBI Taxonomy" id="717646"/>
    <lineage>
        <taxon>Eukaryota</taxon>
        <taxon>Fungi</taxon>
        <taxon>Dikarya</taxon>
        <taxon>Ascomycota</taxon>
        <taxon>Pezizomycotina</taxon>
        <taxon>Dothideomycetes</taxon>
        <taxon>Dothideomycetidae</taxon>
        <taxon>Mycosphaerellales</taxon>
        <taxon>Teratosphaeriaceae</taxon>
        <taxon>Baudoinia</taxon>
    </lineage>
</organism>
<evidence type="ECO:0000313" key="1">
    <source>
        <dbReference type="EMBL" id="EMC98200.1"/>
    </source>
</evidence>
<gene>
    <name evidence="1" type="ORF">BAUCODRAFT_146762</name>
</gene>
<dbReference type="RefSeq" id="XP_007674940.1">
    <property type="nucleotide sequence ID" value="XM_007676750.1"/>
</dbReference>
<accession>M2NGR6</accession>
<name>M2NGR6_BAUPA</name>
<evidence type="ECO:0000313" key="2">
    <source>
        <dbReference type="Proteomes" id="UP000011761"/>
    </source>
</evidence>
<protein>
    <submittedName>
        <fullName evidence="1">Uncharacterized protein</fullName>
    </submittedName>
</protein>
<dbReference type="STRING" id="717646.M2NGR6"/>
<dbReference type="OrthoDB" id="3904978at2759"/>
<dbReference type="HOGENOM" id="CLU_1786509_0_0_1"/>
<dbReference type="KEGG" id="bcom:BAUCODRAFT_146762"/>
<reference evidence="1 2" key="1">
    <citation type="journal article" date="2012" name="PLoS Pathog.">
        <title>Diverse lifestyles and strategies of plant pathogenesis encoded in the genomes of eighteen Dothideomycetes fungi.</title>
        <authorList>
            <person name="Ohm R.A."/>
            <person name="Feau N."/>
            <person name="Henrissat B."/>
            <person name="Schoch C.L."/>
            <person name="Horwitz B.A."/>
            <person name="Barry K.W."/>
            <person name="Condon B.J."/>
            <person name="Copeland A.C."/>
            <person name="Dhillon B."/>
            <person name="Glaser F."/>
            <person name="Hesse C.N."/>
            <person name="Kosti I."/>
            <person name="LaButti K."/>
            <person name="Lindquist E.A."/>
            <person name="Lucas S."/>
            <person name="Salamov A.A."/>
            <person name="Bradshaw R.E."/>
            <person name="Ciuffetti L."/>
            <person name="Hamelin R.C."/>
            <person name="Kema G.H.J."/>
            <person name="Lawrence C."/>
            <person name="Scott J.A."/>
            <person name="Spatafora J.W."/>
            <person name="Turgeon B.G."/>
            <person name="de Wit P.J.G.M."/>
            <person name="Zhong S."/>
            <person name="Goodwin S.B."/>
            <person name="Grigoriev I.V."/>
        </authorList>
    </citation>
    <scope>NUCLEOTIDE SEQUENCE [LARGE SCALE GENOMIC DNA]</scope>
    <source>
        <strain evidence="1 2">UAMH 10762</strain>
    </source>
</reference>
<dbReference type="GeneID" id="19108707"/>
<sequence length="145" mass="15746">MDATSDRFTEQLHTLYDPVPRHSHGSSNLLEEPSLRSGAANAALDTAPSLVALAIAALHRAGPHYARRTDAFWCFCAGSWSGYRYDEAVKAASTLLSKQLSVANDVLFAADRLLEAISLLKREGDTRDAEDLMNALELFHVGVCA</sequence>
<dbReference type="EMBL" id="KB445553">
    <property type="protein sequence ID" value="EMC98200.1"/>
    <property type="molecule type" value="Genomic_DNA"/>
</dbReference>
<proteinExistence type="predicted"/>
<dbReference type="AlphaFoldDB" id="M2NGR6"/>
<dbReference type="Proteomes" id="UP000011761">
    <property type="component" value="Unassembled WGS sequence"/>
</dbReference>
<keyword evidence="2" id="KW-1185">Reference proteome</keyword>